<sequence length="172" mass="19062">YWNTYKLKAMSKQAKKAKGSLKGGSLHTEGAKTVGTITREMEKELGHTPIGPEVFKKTHVKKKEHESDQDVWVEERAERTFSGLQGIGSSRQAEALDDVQIVSMSAQIAQLTSTLAESQRRRVAEQQSMSATVQEIKEQVLNLARRPTTSSPAEDTDDNSEEDGEDFVDVTP</sequence>
<accession>A0AAF0TLM4</accession>
<feature type="compositionally biased region" description="Acidic residues" evidence="1">
    <location>
        <begin position="154"/>
        <end position="172"/>
    </location>
</feature>
<organism evidence="2 3">
    <name type="scientific">Solanum verrucosum</name>
    <dbReference type="NCBI Taxonomy" id="315347"/>
    <lineage>
        <taxon>Eukaryota</taxon>
        <taxon>Viridiplantae</taxon>
        <taxon>Streptophyta</taxon>
        <taxon>Embryophyta</taxon>
        <taxon>Tracheophyta</taxon>
        <taxon>Spermatophyta</taxon>
        <taxon>Magnoliopsida</taxon>
        <taxon>eudicotyledons</taxon>
        <taxon>Gunneridae</taxon>
        <taxon>Pentapetalae</taxon>
        <taxon>asterids</taxon>
        <taxon>lamiids</taxon>
        <taxon>Solanales</taxon>
        <taxon>Solanaceae</taxon>
        <taxon>Solanoideae</taxon>
        <taxon>Solaneae</taxon>
        <taxon>Solanum</taxon>
    </lineage>
</organism>
<evidence type="ECO:0000313" key="2">
    <source>
        <dbReference type="EMBL" id="WMV19763.1"/>
    </source>
</evidence>
<feature type="region of interest" description="Disordered" evidence="1">
    <location>
        <begin position="141"/>
        <end position="172"/>
    </location>
</feature>
<feature type="region of interest" description="Disordered" evidence="1">
    <location>
        <begin position="16"/>
        <end position="35"/>
    </location>
</feature>
<name>A0AAF0TLM4_SOLVR</name>
<feature type="non-terminal residue" evidence="2">
    <location>
        <position position="1"/>
    </location>
</feature>
<proteinExistence type="predicted"/>
<keyword evidence="3" id="KW-1185">Reference proteome</keyword>
<gene>
    <name evidence="2" type="ORF">MTR67_013148</name>
</gene>
<reference evidence="2" key="1">
    <citation type="submission" date="2023-08" db="EMBL/GenBank/DDBJ databases">
        <title>A de novo genome assembly of Solanum verrucosum Schlechtendal, a Mexican diploid species geographically isolated from the other diploid A-genome species in potato relatives.</title>
        <authorList>
            <person name="Hosaka K."/>
        </authorList>
    </citation>
    <scope>NUCLEOTIDE SEQUENCE</scope>
    <source>
        <tissue evidence="2">Young leaves</tissue>
    </source>
</reference>
<dbReference type="Proteomes" id="UP001234989">
    <property type="component" value="Chromosome 3"/>
</dbReference>
<dbReference type="InterPro" id="IPR004252">
    <property type="entry name" value="Probable_transposase_24"/>
</dbReference>
<dbReference type="EMBL" id="CP133614">
    <property type="protein sequence ID" value="WMV19763.1"/>
    <property type="molecule type" value="Genomic_DNA"/>
</dbReference>
<evidence type="ECO:0000313" key="3">
    <source>
        <dbReference type="Proteomes" id="UP001234989"/>
    </source>
</evidence>
<dbReference type="Pfam" id="PF03004">
    <property type="entry name" value="Transposase_24"/>
    <property type="match status" value="1"/>
</dbReference>
<evidence type="ECO:0000256" key="1">
    <source>
        <dbReference type="SAM" id="MobiDB-lite"/>
    </source>
</evidence>
<protein>
    <submittedName>
        <fullName evidence="2">Uncharacterized protein</fullName>
    </submittedName>
</protein>
<dbReference type="AlphaFoldDB" id="A0AAF0TLM4"/>